<reference evidence="2" key="2">
    <citation type="journal article" date="2015" name="Data Brief">
        <title>Shoot transcriptome of the giant reed, Arundo donax.</title>
        <authorList>
            <person name="Barrero R.A."/>
            <person name="Guerrero F.D."/>
            <person name="Moolhuijzen P."/>
            <person name="Goolsby J.A."/>
            <person name="Tidwell J."/>
            <person name="Bellgard S.E."/>
            <person name="Bellgard M.I."/>
        </authorList>
    </citation>
    <scope>NUCLEOTIDE SEQUENCE</scope>
    <source>
        <tissue evidence="2">Shoot tissue taken approximately 20 cm above the soil surface</tissue>
    </source>
</reference>
<evidence type="ECO:0000313" key="2">
    <source>
        <dbReference type="EMBL" id="JAD56777.1"/>
    </source>
</evidence>
<keyword evidence="1" id="KW-1133">Transmembrane helix</keyword>
<dbReference type="EMBL" id="GBRH01241118">
    <property type="protein sequence ID" value="JAD56777.1"/>
    <property type="molecule type" value="Transcribed_RNA"/>
</dbReference>
<feature type="transmembrane region" description="Helical" evidence="1">
    <location>
        <begin position="12"/>
        <end position="35"/>
    </location>
</feature>
<organism evidence="2">
    <name type="scientific">Arundo donax</name>
    <name type="common">Giant reed</name>
    <name type="synonym">Donax arundinaceus</name>
    <dbReference type="NCBI Taxonomy" id="35708"/>
    <lineage>
        <taxon>Eukaryota</taxon>
        <taxon>Viridiplantae</taxon>
        <taxon>Streptophyta</taxon>
        <taxon>Embryophyta</taxon>
        <taxon>Tracheophyta</taxon>
        <taxon>Spermatophyta</taxon>
        <taxon>Magnoliopsida</taxon>
        <taxon>Liliopsida</taxon>
        <taxon>Poales</taxon>
        <taxon>Poaceae</taxon>
        <taxon>PACMAD clade</taxon>
        <taxon>Arundinoideae</taxon>
        <taxon>Arundineae</taxon>
        <taxon>Arundo</taxon>
    </lineage>
</organism>
<name>A0A0A9BBU0_ARUDO</name>
<sequence>MNLYLNENYAFFNWVCTSHLFWMSQFVSGILLFFYT</sequence>
<reference evidence="2" key="1">
    <citation type="submission" date="2014-09" db="EMBL/GenBank/DDBJ databases">
        <authorList>
            <person name="Magalhaes I.L.F."/>
            <person name="Oliveira U."/>
            <person name="Santos F.R."/>
            <person name="Vidigal T.H.D.A."/>
            <person name="Brescovit A.D."/>
            <person name="Santos A.J."/>
        </authorList>
    </citation>
    <scope>NUCLEOTIDE SEQUENCE</scope>
    <source>
        <tissue evidence="2">Shoot tissue taken approximately 20 cm above the soil surface</tissue>
    </source>
</reference>
<dbReference type="AlphaFoldDB" id="A0A0A9BBU0"/>
<protein>
    <submittedName>
        <fullName evidence="2">Uncharacterized protein</fullName>
    </submittedName>
</protein>
<proteinExistence type="predicted"/>
<keyword evidence="1" id="KW-0812">Transmembrane</keyword>
<keyword evidence="1" id="KW-0472">Membrane</keyword>
<evidence type="ECO:0000256" key="1">
    <source>
        <dbReference type="SAM" id="Phobius"/>
    </source>
</evidence>
<accession>A0A0A9BBU0</accession>